<dbReference type="AlphaFoldDB" id="A0A7X0LM18"/>
<dbReference type="GO" id="GO:0046872">
    <property type="term" value="F:metal ion binding"/>
    <property type="evidence" value="ECO:0007669"/>
    <property type="project" value="InterPro"/>
</dbReference>
<dbReference type="Pfam" id="PF07398">
    <property type="entry name" value="MDMPI_C"/>
    <property type="match status" value="1"/>
</dbReference>
<dbReference type="PANTHER" id="PTHR40758">
    <property type="entry name" value="CONSERVED PROTEIN"/>
    <property type="match status" value="1"/>
</dbReference>
<dbReference type="EMBL" id="JACHEM010000001">
    <property type="protein sequence ID" value="MBB6433933.1"/>
    <property type="molecule type" value="Genomic_DNA"/>
</dbReference>
<sequence length="263" mass="28682">MTLLGFARHCDRIIEETALMRAVVSGADLTARVPSCPDWTLHQLVLHTGGAHRWAYDTVRTRSARMFPPDDVTDGDGPDSNDPAALDAWFAEGAELCAGALREAGPNAQVWAWAPGNPVEFWARRMTHETVVHRADAALAAKVPFEVDPEIAADAIDEWMWLSTLPQTFEGGPGPAGLLGEGRTLHLHATDAPPGVDAEWVVDLTGDSVQWRRGHEKAAVALRGPLADLLQVSYRRRAPDAGRTEVLGDRALLDEWLAHLAWD</sequence>
<dbReference type="Proteomes" id="UP000540423">
    <property type="component" value="Unassembled WGS sequence"/>
</dbReference>
<comment type="caution">
    <text evidence="3">The sequence shown here is derived from an EMBL/GenBank/DDBJ whole genome shotgun (WGS) entry which is preliminary data.</text>
</comment>
<dbReference type="RefSeq" id="WP_185026062.1">
    <property type="nucleotide sequence ID" value="NZ_BNBN01000001.1"/>
</dbReference>
<dbReference type="PANTHER" id="PTHR40758:SF1">
    <property type="entry name" value="CONSERVED PROTEIN"/>
    <property type="match status" value="1"/>
</dbReference>
<evidence type="ECO:0000313" key="3">
    <source>
        <dbReference type="EMBL" id="MBB6433933.1"/>
    </source>
</evidence>
<dbReference type="NCBIfam" id="TIGR03083">
    <property type="entry name" value="maleylpyruvate isomerase family mycothiol-dependent enzyme"/>
    <property type="match status" value="1"/>
</dbReference>
<protein>
    <submittedName>
        <fullName evidence="3">Uncharacterized protein (TIGR03083 family)</fullName>
    </submittedName>
</protein>
<accession>A0A7X0LM18</accession>
<organism evidence="3 4">
    <name type="scientific">Streptomyces candidus</name>
    <dbReference type="NCBI Taxonomy" id="67283"/>
    <lineage>
        <taxon>Bacteria</taxon>
        <taxon>Bacillati</taxon>
        <taxon>Actinomycetota</taxon>
        <taxon>Actinomycetes</taxon>
        <taxon>Kitasatosporales</taxon>
        <taxon>Streptomycetaceae</taxon>
        <taxon>Streptomyces</taxon>
    </lineage>
</organism>
<evidence type="ECO:0000259" key="1">
    <source>
        <dbReference type="Pfam" id="PF07398"/>
    </source>
</evidence>
<feature type="domain" description="Mycothiol-dependent maleylpyruvate isomerase metal-binding" evidence="2">
    <location>
        <begin position="12"/>
        <end position="138"/>
    </location>
</feature>
<dbReference type="InterPro" id="IPR034660">
    <property type="entry name" value="DinB/YfiT-like"/>
</dbReference>
<evidence type="ECO:0000313" key="4">
    <source>
        <dbReference type="Proteomes" id="UP000540423"/>
    </source>
</evidence>
<dbReference type="GO" id="GO:0005886">
    <property type="term" value="C:plasma membrane"/>
    <property type="evidence" value="ECO:0007669"/>
    <property type="project" value="TreeGrafter"/>
</dbReference>
<feature type="domain" description="MDMPI C-terminal" evidence="1">
    <location>
        <begin position="150"/>
        <end position="254"/>
    </location>
</feature>
<proteinExistence type="predicted"/>
<evidence type="ECO:0000259" key="2">
    <source>
        <dbReference type="Pfam" id="PF11716"/>
    </source>
</evidence>
<reference evidence="3 4" key="1">
    <citation type="submission" date="2020-08" db="EMBL/GenBank/DDBJ databases">
        <title>Genomic Encyclopedia of Type Strains, Phase IV (KMG-IV): sequencing the most valuable type-strain genomes for metagenomic binning, comparative biology and taxonomic classification.</title>
        <authorList>
            <person name="Goeker M."/>
        </authorList>
    </citation>
    <scope>NUCLEOTIDE SEQUENCE [LARGE SCALE GENOMIC DNA]</scope>
    <source>
        <strain evidence="3 4">DSM 40141</strain>
    </source>
</reference>
<name>A0A7X0LM18_9ACTN</name>
<dbReference type="InterPro" id="IPR017517">
    <property type="entry name" value="Maleyloyr_isom"/>
</dbReference>
<dbReference type="InterPro" id="IPR024344">
    <property type="entry name" value="MDMPI_metal-binding"/>
</dbReference>
<keyword evidence="4" id="KW-1185">Reference proteome</keyword>
<dbReference type="Pfam" id="PF11716">
    <property type="entry name" value="MDMPI_N"/>
    <property type="match status" value="1"/>
</dbReference>
<gene>
    <name evidence="3" type="ORF">HNQ79_000371</name>
</gene>
<dbReference type="SUPFAM" id="SSF109854">
    <property type="entry name" value="DinB/YfiT-like putative metalloenzymes"/>
    <property type="match status" value="1"/>
</dbReference>
<dbReference type="InterPro" id="IPR010872">
    <property type="entry name" value="MDMPI_C-term_domain"/>
</dbReference>